<name>A0A7J7K5Q2_BUGNE</name>
<dbReference type="GO" id="GO:0008270">
    <property type="term" value="F:zinc ion binding"/>
    <property type="evidence" value="ECO:0007669"/>
    <property type="project" value="InterPro"/>
</dbReference>
<evidence type="ECO:0000256" key="2">
    <source>
        <dbReference type="ARBA" id="ARBA00005988"/>
    </source>
</evidence>
<dbReference type="GO" id="GO:0004181">
    <property type="term" value="F:metallocarboxypeptidase activity"/>
    <property type="evidence" value="ECO:0007669"/>
    <property type="project" value="InterPro"/>
</dbReference>
<evidence type="ECO:0000256" key="1">
    <source>
        <dbReference type="ARBA" id="ARBA00001947"/>
    </source>
</evidence>
<feature type="domain" description="Peptidase M14" evidence="4">
    <location>
        <begin position="1"/>
        <end position="161"/>
    </location>
</feature>
<dbReference type="Gene3D" id="3.40.630.10">
    <property type="entry name" value="Zn peptidases"/>
    <property type="match status" value="2"/>
</dbReference>
<dbReference type="InterPro" id="IPR000834">
    <property type="entry name" value="Peptidase_M14"/>
</dbReference>
<dbReference type="SUPFAM" id="SSF53187">
    <property type="entry name" value="Zn-dependent exopeptidases"/>
    <property type="match status" value="1"/>
</dbReference>
<comment type="similarity">
    <text evidence="2 3">Belongs to the peptidase M14 family.</text>
</comment>
<feature type="active site" description="Proton donor/acceptor" evidence="3">
    <location>
        <position position="125"/>
    </location>
</feature>
<organism evidence="5 6">
    <name type="scientific">Bugula neritina</name>
    <name type="common">Brown bryozoan</name>
    <name type="synonym">Sertularia neritina</name>
    <dbReference type="NCBI Taxonomy" id="10212"/>
    <lineage>
        <taxon>Eukaryota</taxon>
        <taxon>Metazoa</taxon>
        <taxon>Spiralia</taxon>
        <taxon>Lophotrochozoa</taxon>
        <taxon>Bryozoa</taxon>
        <taxon>Gymnolaemata</taxon>
        <taxon>Cheilostomatida</taxon>
        <taxon>Flustrina</taxon>
        <taxon>Buguloidea</taxon>
        <taxon>Bugulidae</taxon>
        <taxon>Bugula</taxon>
    </lineage>
</organism>
<evidence type="ECO:0000313" key="5">
    <source>
        <dbReference type="EMBL" id="KAF6033577.1"/>
    </source>
</evidence>
<keyword evidence="6" id="KW-1185">Reference proteome</keyword>
<evidence type="ECO:0000256" key="3">
    <source>
        <dbReference type="PROSITE-ProRule" id="PRU01379"/>
    </source>
</evidence>
<dbReference type="EMBL" id="VXIV02001291">
    <property type="protein sequence ID" value="KAF6033577.1"/>
    <property type="molecule type" value="Genomic_DNA"/>
</dbReference>
<reference evidence="5" key="1">
    <citation type="submission" date="2020-06" db="EMBL/GenBank/DDBJ databases">
        <title>Draft genome of Bugula neritina, a colonial animal packing powerful symbionts and potential medicines.</title>
        <authorList>
            <person name="Rayko M."/>
        </authorList>
    </citation>
    <scope>NUCLEOTIDE SEQUENCE [LARGE SCALE GENOMIC DNA]</scope>
    <source>
        <strain evidence="5">Kwan_BN1</strain>
    </source>
</reference>
<gene>
    <name evidence="5" type="ORF">EB796_008116</name>
</gene>
<proteinExistence type="inferred from homology"/>
<dbReference type="Proteomes" id="UP000593567">
    <property type="component" value="Unassembled WGS sequence"/>
</dbReference>
<dbReference type="PANTHER" id="PTHR11705">
    <property type="entry name" value="PROTEASE FAMILY M14 CARBOXYPEPTIDASE A,B"/>
    <property type="match status" value="1"/>
</dbReference>
<dbReference type="Pfam" id="PF00246">
    <property type="entry name" value="Peptidase_M14"/>
    <property type="match status" value="2"/>
</dbReference>
<accession>A0A7J7K5Q2</accession>
<dbReference type="GO" id="GO:0006508">
    <property type="term" value="P:proteolysis"/>
    <property type="evidence" value="ECO:0007669"/>
    <property type="project" value="InterPro"/>
</dbReference>
<dbReference type="SMART" id="SM00631">
    <property type="entry name" value="Zn_pept"/>
    <property type="match status" value="1"/>
</dbReference>
<dbReference type="GO" id="GO:0005615">
    <property type="term" value="C:extracellular space"/>
    <property type="evidence" value="ECO:0007669"/>
    <property type="project" value="TreeGrafter"/>
</dbReference>
<dbReference type="OrthoDB" id="3626597at2759"/>
<comment type="cofactor">
    <cofactor evidence="1">
        <name>Zn(2+)</name>
        <dbReference type="ChEBI" id="CHEBI:29105"/>
    </cofactor>
</comment>
<dbReference type="PANTHER" id="PTHR11705:SF91">
    <property type="entry name" value="FI01817P-RELATED"/>
    <property type="match status" value="1"/>
</dbReference>
<dbReference type="PROSITE" id="PS52035">
    <property type="entry name" value="PEPTIDASE_M14"/>
    <property type="match status" value="1"/>
</dbReference>
<protein>
    <recommendedName>
        <fullName evidence="4">Peptidase M14 domain-containing protein</fullName>
    </recommendedName>
</protein>
<evidence type="ECO:0000259" key="4">
    <source>
        <dbReference type="PROSITE" id="PS52035"/>
    </source>
</evidence>
<dbReference type="AlphaFoldDB" id="A0A7J7K5Q2"/>
<sequence>MQVQNWLYQMANQYPDLAKVEDIGVSYRARVQTIIKMLTSYNTNSEVKELMDRYDWYFLPIANPDGYEYTHTNLEAANIGNDALFGVHGTQFIVGTPPDILYEASGGAYDWAKEKAGIKYSYTYELRPDSNAWNGFVVPETEIQPSGEEVWASLAAVAGHLMNV</sequence>
<comment type="caution">
    <text evidence="5">The sequence shown here is derived from an EMBL/GenBank/DDBJ whole genome shotgun (WGS) entry which is preliminary data.</text>
</comment>
<evidence type="ECO:0000313" key="6">
    <source>
        <dbReference type="Proteomes" id="UP000593567"/>
    </source>
</evidence>